<dbReference type="SUPFAM" id="SSF47226">
    <property type="entry name" value="Histidine-containing phosphotransfer domain, HPT domain"/>
    <property type="match status" value="1"/>
</dbReference>
<dbReference type="OrthoDB" id="7478530at2"/>
<dbReference type="AlphaFoldDB" id="A0A4Q4KN89"/>
<evidence type="ECO:0000256" key="1">
    <source>
        <dbReference type="PROSITE-ProRule" id="PRU00110"/>
    </source>
</evidence>
<organism evidence="3 4">
    <name type="scientific">Brumimicrobium glaciale</name>
    <dbReference type="NCBI Taxonomy" id="200475"/>
    <lineage>
        <taxon>Bacteria</taxon>
        <taxon>Pseudomonadati</taxon>
        <taxon>Bacteroidota</taxon>
        <taxon>Flavobacteriia</taxon>
        <taxon>Flavobacteriales</taxon>
        <taxon>Crocinitomicaceae</taxon>
        <taxon>Brumimicrobium</taxon>
    </lineage>
</organism>
<dbReference type="Gene3D" id="1.20.120.160">
    <property type="entry name" value="HPT domain"/>
    <property type="match status" value="1"/>
</dbReference>
<dbReference type="EMBL" id="SETE01000004">
    <property type="protein sequence ID" value="RYM33389.1"/>
    <property type="molecule type" value="Genomic_DNA"/>
</dbReference>
<comment type="caution">
    <text evidence="3">The sequence shown here is derived from an EMBL/GenBank/DDBJ whole genome shotgun (WGS) entry which is preliminary data.</text>
</comment>
<dbReference type="RefSeq" id="WP_130093849.1">
    <property type="nucleotide sequence ID" value="NZ_SETE01000004.1"/>
</dbReference>
<evidence type="ECO:0000313" key="3">
    <source>
        <dbReference type="EMBL" id="RYM33389.1"/>
    </source>
</evidence>
<gene>
    <name evidence="3" type="ORF">ERX46_10640</name>
</gene>
<dbReference type="InterPro" id="IPR008207">
    <property type="entry name" value="Sig_transdc_His_kin_Hpt_dom"/>
</dbReference>
<name>A0A4Q4KN89_9FLAO</name>
<feature type="modified residue" description="Phosphohistidine" evidence="1">
    <location>
        <position position="56"/>
    </location>
</feature>
<dbReference type="GO" id="GO:0004672">
    <property type="term" value="F:protein kinase activity"/>
    <property type="evidence" value="ECO:0007669"/>
    <property type="project" value="UniProtKB-ARBA"/>
</dbReference>
<evidence type="ECO:0000313" key="4">
    <source>
        <dbReference type="Proteomes" id="UP000293952"/>
    </source>
</evidence>
<reference evidence="3 4" key="1">
    <citation type="submission" date="2019-02" db="EMBL/GenBank/DDBJ databases">
        <title>Genome sequence of the sea-ice species Brumimicrobium glaciale.</title>
        <authorList>
            <person name="Bowman J.P."/>
        </authorList>
    </citation>
    <scope>NUCLEOTIDE SEQUENCE [LARGE SCALE GENOMIC DNA]</scope>
    <source>
        <strain evidence="3 4">IC156</strain>
    </source>
</reference>
<proteinExistence type="predicted"/>
<protein>
    <submittedName>
        <fullName evidence="3">Hpt domain-containing protein</fullName>
    </submittedName>
</protein>
<evidence type="ECO:0000259" key="2">
    <source>
        <dbReference type="PROSITE" id="PS50894"/>
    </source>
</evidence>
<keyword evidence="4" id="KW-1185">Reference proteome</keyword>
<sequence length="117" mass="14042">MKENNLYSLDVLDMVQSQEDKKELLAAFISESESCIKMFYEELKNRNLKEISFFAHKLKSNFKLFQIRELYRTIEILEIKIESLTNVEIEELINKINDVMVRVKNDINEKILNKYNF</sequence>
<keyword evidence="1" id="KW-0597">Phosphoprotein</keyword>
<dbReference type="Proteomes" id="UP000293952">
    <property type="component" value="Unassembled WGS sequence"/>
</dbReference>
<feature type="domain" description="HPt" evidence="2">
    <location>
        <begin position="17"/>
        <end position="110"/>
    </location>
</feature>
<dbReference type="GO" id="GO:0000160">
    <property type="term" value="P:phosphorelay signal transduction system"/>
    <property type="evidence" value="ECO:0007669"/>
    <property type="project" value="InterPro"/>
</dbReference>
<dbReference type="PROSITE" id="PS50894">
    <property type="entry name" value="HPT"/>
    <property type="match status" value="1"/>
</dbReference>
<dbReference type="InterPro" id="IPR036641">
    <property type="entry name" value="HPT_dom_sf"/>
</dbReference>
<dbReference type="Pfam" id="PF01627">
    <property type="entry name" value="Hpt"/>
    <property type="match status" value="1"/>
</dbReference>
<accession>A0A4Q4KN89</accession>